<proteinExistence type="inferred from homology"/>
<gene>
    <name evidence="13" type="ORF">E0F88_07255</name>
</gene>
<evidence type="ECO:0000256" key="4">
    <source>
        <dbReference type="ARBA" id="ARBA00022490"/>
    </source>
</evidence>
<keyword evidence="8" id="KW-0239">DNA-directed DNA polymerase</keyword>
<evidence type="ECO:0000256" key="8">
    <source>
        <dbReference type="ARBA" id="ARBA00022932"/>
    </source>
</evidence>
<evidence type="ECO:0000256" key="6">
    <source>
        <dbReference type="ARBA" id="ARBA00022695"/>
    </source>
</evidence>
<comment type="caution">
    <text evidence="13">The sequence shown here is derived from an EMBL/GenBank/DDBJ whole genome shotgun (WGS) entry which is preliminary data.</text>
</comment>
<comment type="subcellular location">
    <subcellularLocation>
        <location evidence="1">Cytoplasm</location>
    </subcellularLocation>
</comment>
<keyword evidence="9" id="KW-0238">DNA-binding</keyword>
<keyword evidence="7" id="KW-0235">DNA replication</keyword>
<dbReference type="GO" id="GO:0003887">
    <property type="term" value="F:DNA-directed DNA polymerase activity"/>
    <property type="evidence" value="ECO:0007669"/>
    <property type="project" value="UniProtKB-KW"/>
</dbReference>
<dbReference type="AlphaFoldDB" id="A0A4R5DTE2"/>
<evidence type="ECO:0000256" key="7">
    <source>
        <dbReference type="ARBA" id="ARBA00022705"/>
    </source>
</evidence>
<name>A0A4R5DTE2_9BACT</name>
<evidence type="ECO:0000313" key="13">
    <source>
        <dbReference type="EMBL" id="TDE17679.1"/>
    </source>
</evidence>
<evidence type="ECO:0000256" key="5">
    <source>
        <dbReference type="ARBA" id="ARBA00022679"/>
    </source>
</evidence>
<dbReference type="InterPro" id="IPR046938">
    <property type="entry name" value="DNA_clamp_sf"/>
</dbReference>
<protein>
    <recommendedName>
        <fullName evidence="3">Beta sliding clamp</fullName>
    </recommendedName>
    <alternativeName>
        <fullName evidence="11">Beta-clamp processivity factor</fullName>
    </alternativeName>
    <alternativeName>
        <fullName evidence="10">DNA polymerase III beta sliding clamp subunit</fullName>
    </alternativeName>
</protein>
<evidence type="ECO:0000256" key="9">
    <source>
        <dbReference type="ARBA" id="ARBA00023125"/>
    </source>
</evidence>
<dbReference type="PANTHER" id="PTHR30478:SF0">
    <property type="entry name" value="BETA SLIDING CLAMP"/>
    <property type="match status" value="1"/>
</dbReference>
<keyword evidence="4" id="KW-0963">Cytoplasm</keyword>
<keyword evidence="6" id="KW-0548">Nucleotidyltransferase</keyword>
<dbReference type="Gene3D" id="3.10.150.10">
    <property type="entry name" value="DNA Polymerase III, subunit A, domain 2"/>
    <property type="match status" value="1"/>
</dbReference>
<feature type="domain" description="DNA polymerase III beta sliding clamp central" evidence="12">
    <location>
        <begin position="10"/>
        <end position="125"/>
    </location>
</feature>
<keyword evidence="5" id="KW-0808">Transferase</keyword>
<evidence type="ECO:0000313" key="14">
    <source>
        <dbReference type="Proteomes" id="UP000294850"/>
    </source>
</evidence>
<dbReference type="Pfam" id="PF02767">
    <property type="entry name" value="DNA_pol3_beta_2"/>
    <property type="match status" value="1"/>
</dbReference>
<dbReference type="SUPFAM" id="SSF55979">
    <property type="entry name" value="DNA clamp"/>
    <property type="match status" value="1"/>
</dbReference>
<dbReference type="RefSeq" id="WP_131957545.1">
    <property type="nucleotide sequence ID" value="NZ_SMFL01000002.1"/>
</dbReference>
<dbReference type="Proteomes" id="UP000294850">
    <property type="component" value="Unassembled WGS sequence"/>
</dbReference>
<dbReference type="GO" id="GO:0006271">
    <property type="term" value="P:DNA strand elongation involved in DNA replication"/>
    <property type="evidence" value="ECO:0007669"/>
    <property type="project" value="TreeGrafter"/>
</dbReference>
<dbReference type="PANTHER" id="PTHR30478">
    <property type="entry name" value="DNA POLYMERASE III SUBUNIT BETA"/>
    <property type="match status" value="1"/>
</dbReference>
<dbReference type="InterPro" id="IPR022637">
    <property type="entry name" value="DNA_polIII_beta_cen"/>
</dbReference>
<dbReference type="Gene3D" id="3.70.10.10">
    <property type="match status" value="1"/>
</dbReference>
<dbReference type="GO" id="GO:0009360">
    <property type="term" value="C:DNA polymerase III complex"/>
    <property type="evidence" value="ECO:0007669"/>
    <property type="project" value="InterPro"/>
</dbReference>
<comment type="similarity">
    <text evidence="2">Belongs to the beta sliding clamp family.</text>
</comment>
<dbReference type="GO" id="GO:0003677">
    <property type="term" value="F:DNA binding"/>
    <property type="evidence" value="ECO:0007669"/>
    <property type="project" value="UniProtKB-KW"/>
</dbReference>
<dbReference type="InterPro" id="IPR001001">
    <property type="entry name" value="DNA_polIII_beta"/>
</dbReference>
<organism evidence="13 14">
    <name type="scientific">Dyadobacter psychrotolerans</name>
    <dbReference type="NCBI Taxonomy" id="2541721"/>
    <lineage>
        <taxon>Bacteria</taxon>
        <taxon>Pseudomonadati</taxon>
        <taxon>Bacteroidota</taxon>
        <taxon>Cytophagia</taxon>
        <taxon>Cytophagales</taxon>
        <taxon>Spirosomataceae</taxon>
        <taxon>Dyadobacter</taxon>
    </lineage>
</organism>
<dbReference type="GO" id="GO:0005737">
    <property type="term" value="C:cytoplasm"/>
    <property type="evidence" value="ECO:0007669"/>
    <property type="project" value="UniProtKB-SubCell"/>
</dbReference>
<evidence type="ECO:0000259" key="12">
    <source>
        <dbReference type="Pfam" id="PF02767"/>
    </source>
</evidence>
<dbReference type="OrthoDB" id="8421503at2"/>
<dbReference type="EMBL" id="SMFL01000002">
    <property type="protein sequence ID" value="TDE17679.1"/>
    <property type="molecule type" value="Genomic_DNA"/>
</dbReference>
<evidence type="ECO:0000256" key="10">
    <source>
        <dbReference type="ARBA" id="ARBA00030988"/>
    </source>
</evidence>
<accession>A0A4R5DTE2</accession>
<evidence type="ECO:0000256" key="11">
    <source>
        <dbReference type="ARBA" id="ARBA00033276"/>
    </source>
</evidence>
<evidence type="ECO:0000256" key="1">
    <source>
        <dbReference type="ARBA" id="ARBA00004496"/>
    </source>
</evidence>
<keyword evidence="14" id="KW-1185">Reference proteome</keyword>
<sequence>MTKTFNIDLKAVASCAPAMSTEETRYYLCGVHIFEREGKVIYESTNGHFLIQVQSEIEQDEMDYAGLNIILPAFLVKQLSSKPIQKGFAVEEHTLVPCVIDGTRINVEMIDGLINFKLIDGSFPDTARVIPTKASCKNLDFDAIGFSPTYMDKLGKSLKSYTGFSVLSAKFSGDEKSPILIECSSPSWIAVLMPATV</sequence>
<dbReference type="GO" id="GO:0008408">
    <property type="term" value="F:3'-5' exonuclease activity"/>
    <property type="evidence" value="ECO:0007669"/>
    <property type="project" value="InterPro"/>
</dbReference>
<evidence type="ECO:0000256" key="3">
    <source>
        <dbReference type="ARBA" id="ARBA00021035"/>
    </source>
</evidence>
<reference evidence="13 14" key="1">
    <citation type="submission" date="2019-03" db="EMBL/GenBank/DDBJ databases">
        <title>Dyadobacter AR-3-6 sp. nov., isolated from arctic soil.</title>
        <authorList>
            <person name="Chaudhary D.K."/>
        </authorList>
    </citation>
    <scope>NUCLEOTIDE SEQUENCE [LARGE SCALE GENOMIC DNA]</scope>
    <source>
        <strain evidence="13 14">AR-3-6</strain>
    </source>
</reference>
<evidence type="ECO:0000256" key="2">
    <source>
        <dbReference type="ARBA" id="ARBA00010752"/>
    </source>
</evidence>